<evidence type="ECO:0000259" key="3">
    <source>
        <dbReference type="Pfam" id="PF00497"/>
    </source>
</evidence>
<dbReference type="PANTHER" id="PTHR35936:SF25">
    <property type="entry name" value="ABC TRANSPORTER SUBSTRATE-BINDING PROTEIN"/>
    <property type="match status" value="1"/>
</dbReference>
<gene>
    <name evidence="4" type="ORF">KDN34_15240</name>
</gene>
<keyword evidence="2" id="KW-0732">Signal</keyword>
<feature type="domain" description="Solute-binding protein family 3/N-terminal" evidence="3">
    <location>
        <begin position="40"/>
        <end position="257"/>
    </location>
</feature>
<sequence length="265" mass="30024">MPNLSIVPHSRYLIPLMLSLWLLVNFSVVATPLPLRLATLEYPPFIYQENHQAKGLIVEIVQEAFRRMNQPVEIEFYPVARGLMMINNGDIDGYFTLKKTPERANKLLFTTQPLIQQTFVWFTRADSRVSYQGNLTAMAPFKIGVVSTASYGAQFDAAVAGGTLSNIETSRDFIGNLKKLIAGRVELIVNSYDVGMEIIRQLHHEAQIKTLEPPIEVVNSYLAFTRKKELQQQADDFDAVMRLMMADGTINRLKHRYPANISIGY</sequence>
<dbReference type="PANTHER" id="PTHR35936">
    <property type="entry name" value="MEMBRANE-BOUND LYTIC MUREIN TRANSGLYCOSYLASE F"/>
    <property type="match status" value="1"/>
</dbReference>
<organism evidence="4 5">
    <name type="scientific">Shewanella yunxiaonensis</name>
    <dbReference type="NCBI Taxonomy" id="2829809"/>
    <lineage>
        <taxon>Bacteria</taxon>
        <taxon>Pseudomonadati</taxon>
        <taxon>Pseudomonadota</taxon>
        <taxon>Gammaproteobacteria</taxon>
        <taxon>Alteromonadales</taxon>
        <taxon>Shewanellaceae</taxon>
        <taxon>Shewanella</taxon>
    </lineage>
</organism>
<dbReference type="Proteomes" id="UP000679575">
    <property type="component" value="Chromosome"/>
</dbReference>
<proteinExistence type="inferred from homology"/>
<dbReference type="InterPro" id="IPR001638">
    <property type="entry name" value="Solute-binding_3/MltF_N"/>
</dbReference>
<dbReference type="EMBL" id="CP073587">
    <property type="protein sequence ID" value="QUN05524.1"/>
    <property type="molecule type" value="Genomic_DNA"/>
</dbReference>
<reference evidence="4 5" key="1">
    <citation type="submission" date="2021-04" db="EMBL/GenBank/DDBJ databases">
        <title>Novel species identification of genus Shewanella.</title>
        <authorList>
            <person name="Liu G."/>
        </authorList>
    </citation>
    <scope>NUCLEOTIDE SEQUENCE [LARGE SCALE GENOMIC DNA]</scope>
    <source>
        <strain evidence="4 5">FJAT-54481</strain>
    </source>
</reference>
<evidence type="ECO:0000256" key="1">
    <source>
        <dbReference type="ARBA" id="ARBA00010333"/>
    </source>
</evidence>
<evidence type="ECO:0000313" key="5">
    <source>
        <dbReference type="Proteomes" id="UP000679575"/>
    </source>
</evidence>
<dbReference type="Pfam" id="PF00497">
    <property type="entry name" value="SBP_bac_3"/>
    <property type="match status" value="1"/>
</dbReference>
<protein>
    <submittedName>
        <fullName evidence="4">Transporter substrate-binding domain-containing protein</fullName>
    </submittedName>
</protein>
<dbReference type="RefSeq" id="WP_212594555.1">
    <property type="nucleotide sequence ID" value="NZ_CP073587.1"/>
</dbReference>
<accession>A0ABX7YT68</accession>
<keyword evidence="5" id="KW-1185">Reference proteome</keyword>
<evidence type="ECO:0000256" key="2">
    <source>
        <dbReference type="ARBA" id="ARBA00022729"/>
    </source>
</evidence>
<dbReference type="Gene3D" id="3.40.190.10">
    <property type="entry name" value="Periplasmic binding protein-like II"/>
    <property type="match status" value="2"/>
</dbReference>
<evidence type="ECO:0000313" key="4">
    <source>
        <dbReference type="EMBL" id="QUN05524.1"/>
    </source>
</evidence>
<name>A0ABX7YT68_9GAMM</name>
<comment type="similarity">
    <text evidence="1">Belongs to the bacterial solute-binding protein 3 family.</text>
</comment>
<dbReference type="SUPFAM" id="SSF53850">
    <property type="entry name" value="Periplasmic binding protein-like II"/>
    <property type="match status" value="1"/>
</dbReference>